<evidence type="ECO:0000313" key="1">
    <source>
        <dbReference type="EMBL" id="KAL1549068.1"/>
    </source>
</evidence>
<evidence type="ECO:0000313" key="2">
    <source>
        <dbReference type="Proteomes" id="UP001567538"/>
    </source>
</evidence>
<gene>
    <name evidence="1" type="ORF">AAHA92_17216</name>
</gene>
<dbReference type="AlphaFoldDB" id="A0ABD1H171"/>
<comment type="caution">
    <text evidence="1">The sequence shown here is derived from an EMBL/GenBank/DDBJ whole genome shotgun (WGS) entry which is preliminary data.</text>
</comment>
<accession>A0ABD1H171</accession>
<dbReference type="EMBL" id="JBEAFC010000007">
    <property type="protein sequence ID" value="KAL1549068.1"/>
    <property type="molecule type" value="Genomic_DNA"/>
</dbReference>
<keyword evidence="2" id="KW-1185">Reference proteome</keyword>
<dbReference type="Proteomes" id="UP001567538">
    <property type="component" value="Unassembled WGS sequence"/>
</dbReference>
<proteinExistence type="predicted"/>
<name>A0ABD1H171_SALDI</name>
<protein>
    <submittedName>
        <fullName evidence="1">Uncharacterized protein</fullName>
    </submittedName>
</protein>
<organism evidence="1 2">
    <name type="scientific">Salvia divinorum</name>
    <name type="common">Maria pastora</name>
    <name type="synonym">Diviner's sage</name>
    <dbReference type="NCBI Taxonomy" id="28513"/>
    <lineage>
        <taxon>Eukaryota</taxon>
        <taxon>Viridiplantae</taxon>
        <taxon>Streptophyta</taxon>
        <taxon>Embryophyta</taxon>
        <taxon>Tracheophyta</taxon>
        <taxon>Spermatophyta</taxon>
        <taxon>Magnoliopsida</taxon>
        <taxon>eudicotyledons</taxon>
        <taxon>Gunneridae</taxon>
        <taxon>Pentapetalae</taxon>
        <taxon>asterids</taxon>
        <taxon>lamiids</taxon>
        <taxon>Lamiales</taxon>
        <taxon>Lamiaceae</taxon>
        <taxon>Nepetoideae</taxon>
        <taxon>Mentheae</taxon>
        <taxon>Salviinae</taxon>
        <taxon>Salvia</taxon>
        <taxon>Salvia subgen. Calosphace</taxon>
    </lineage>
</organism>
<sequence length="79" mass="8738">MSEALAVVGAGAVSAAPDEAVALCGVYSLQPLHRVVSAWYTEAVLVRPRYLGQQQCRFVRGIVEHTPHRLSSWYLKRKS</sequence>
<reference evidence="1 2" key="1">
    <citation type="submission" date="2024-06" db="EMBL/GenBank/DDBJ databases">
        <title>A chromosome level genome sequence of Diviner's sage (Salvia divinorum).</title>
        <authorList>
            <person name="Ford S.A."/>
            <person name="Ro D.-K."/>
            <person name="Ness R.W."/>
            <person name="Phillips M.A."/>
        </authorList>
    </citation>
    <scope>NUCLEOTIDE SEQUENCE [LARGE SCALE GENOMIC DNA]</scope>
    <source>
        <strain evidence="1">SAF-2024a</strain>
        <tissue evidence="1">Leaf</tissue>
    </source>
</reference>